<organism evidence="1 2">
    <name type="scientific">Breznakia blatticola</name>
    <dbReference type="NCBI Taxonomy" id="1754012"/>
    <lineage>
        <taxon>Bacteria</taxon>
        <taxon>Bacillati</taxon>
        <taxon>Bacillota</taxon>
        <taxon>Erysipelotrichia</taxon>
        <taxon>Erysipelotrichales</taxon>
        <taxon>Erysipelotrichaceae</taxon>
        <taxon>Breznakia</taxon>
    </lineage>
</organism>
<comment type="caution">
    <text evidence="1">The sequence shown here is derived from an EMBL/GenBank/DDBJ whole genome shotgun (WGS) entry which is preliminary data.</text>
</comment>
<dbReference type="AlphaFoldDB" id="A0A4R7ZSD3"/>
<name>A0A4R7ZSD3_9FIRM</name>
<protein>
    <submittedName>
        <fullName evidence="1">Uncharacterized protein</fullName>
    </submittedName>
</protein>
<proteinExistence type="predicted"/>
<accession>A0A4R7ZSD3</accession>
<dbReference type="EMBL" id="SODD01000017">
    <property type="protein sequence ID" value="TDW19781.1"/>
    <property type="molecule type" value="Genomic_DNA"/>
</dbReference>
<keyword evidence="2" id="KW-1185">Reference proteome</keyword>
<sequence length="43" mass="5127">MKKFITSQLNINEEDIECLDVESKKEETIFKVVLKSKFEECPY</sequence>
<gene>
    <name evidence="1" type="ORF">EDD63_1171</name>
</gene>
<evidence type="ECO:0000313" key="1">
    <source>
        <dbReference type="EMBL" id="TDW19781.1"/>
    </source>
</evidence>
<dbReference type="Proteomes" id="UP000294743">
    <property type="component" value="Unassembled WGS sequence"/>
</dbReference>
<reference evidence="1 2" key="1">
    <citation type="submission" date="2019-03" db="EMBL/GenBank/DDBJ databases">
        <title>Genomic Encyclopedia of Type Strains, Phase IV (KMG-IV): sequencing the most valuable type-strain genomes for metagenomic binning, comparative biology and taxonomic classification.</title>
        <authorList>
            <person name="Goeker M."/>
        </authorList>
    </citation>
    <scope>NUCLEOTIDE SEQUENCE [LARGE SCALE GENOMIC DNA]</scope>
    <source>
        <strain evidence="1 2">DSM 28867</strain>
    </source>
</reference>
<feature type="non-terminal residue" evidence="1">
    <location>
        <position position="43"/>
    </location>
</feature>
<evidence type="ECO:0000313" key="2">
    <source>
        <dbReference type="Proteomes" id="UP000294743"/>
    </source>
</evidence>